<evidence type="ECO:0000259" key="2">
    <source>
        <dbReference type="Pfam" id="PF14949"/>
    </source>
</evidence>
<name>A0A915PM77_9BILA</name>
<evidence type="ECO:0000256" key="1">
    <source>
        <dbReference type="SAM" id="MobiDB-lite"/>
    </source>
</evidence>
<evidence type="ECO:0000313" key="3">
    <source>
        <dbReference type="Proteomes" id="UP000887581"/>
    </source>
</evidence>
<dbReference type="WBParaSite" id="sdigi.contig258.g6777.t1">
    <property type="protein sequence ID" value="sdigi.contig258.g6777.t1"/>
    <property type="gene ID" value="sdigi.contig258.g6777"/>
</dbReference>
<organism evidence="3 4">
    <name type="scientific">Setaria digitata</name>
    <dbReference type="NCBI Taxonomy" id="48799"/>
    <lineage>
        <taxon>Eukaryota</taxon>
        <taxon>Metazoa</taxon>
        <taxon>Ecdysozoa</taxon>
        <taxon>Nematoda</taxon>
        <taxon>Chromadorea</taxon>
        <taxon>Rhabditida</taxon>
        <taxon>Spirurina</taxon>
        <taxon>Spiruromorpha</taxon>
        <taxon>Filarioidea</taxon>
        <taxon>Setariidae</taxon>
        <taxon>Setaria</taxon>
    </lineage>
</organism>
<protein>
    <submittedName>
        <fullName evidence="4">ARF7 effector protein C-terminal domain-containing protein</fullName>
    </submittedName>
</protein>
<dbReference type="Pfam" id="PF14949">
    <property type="entry name" value="ARF7EP_C"/>
    <property type="match status" value="1"/>
</dbReference>
<keyword evidence="3" id="KW-1185">Reference proteome</keyword>
<dbReference type="InterPro" id="IPR029264">
    <property type="entry name" value="ARF7EP_C"/>
</dbReference>
<feature type="region of interest" description="Disordered" evidence="1">
    <location>
        <begin position="1"/>
        <end position="20"/>
    </location>
</feature>
<reference evidence="4" key="1">
    <citation type="submission" date="2022-11" db="UniProtKB">
        <authorList>
            <consortium name="WormBaseParasite"/>
        </authorList>
    </citation>
    <scope>IDENTIFICATION</scope>
</reference>
<dbReference type="AlphaFoldDB" id="A0A915PM77"/>
<dbReference type="PANTHER" id="PTHR46536">
    <property type="entry name" value="ARL14 EFFECTOR PROTEIN"/>
    <property type="match status" value="1"/>
</dbReference>
<evidence type="ECO:0000313" key="4">
    <source>
        <dbReference type="WBParaSite" id="sdigi.contig258.g6777.t1"/>
    </source>
</evidence>
<feature type="domain" description="ARF7 effector protein C-terminal" evidence="2">
    <location>
        <begin position="38"/>
        <end position="145"/>
    </location>
</feature>
<dbReference type="Proteomes" id="UP000887581">
    <property type="component" value="Unplaced"/>
</dbReference>
<sequence length="166" mass="19057">MNESINKAETCPQQKNTSSTELALSTLEIGNLSQPQMHRELRNLRFINPGEAVAISTEETICSKQGVRRSTRHRKVMTTVDRVTDHIPHHDEEGYLIRSDGRTVRLCDCLRVSCPGCHYPCEKCGSRLCGPGCQKNRDYIIESFFTDAEQPRIRKHPYYHSHKRES</sequence>
<proteinExistence type="predicted"/>
<dbReference type="PANTHER" id="PTHR46536:SF3">
    <property type="entry name" value="ARF7 EFFECTOR PROTEIN C-TERMINAL DOMAIN-CONTAINING PROTEIN"/>
    <property type="match status" value="1"/>
</dbReference>
<accession>A0A915PM77</accession>